<dbReference type="EMBL" id="KZ613955">
    <property type="protein sequence ID" value="PMD33808.1"/>
    <property type="molecule type" value="Genomic_DNA"/>
</dbReference>
<evidence type="ECO:0000313" key="3">
    <source>
        <dbReference type="Proteomes" id="UP000235786"/>
    </source>
</evidence>
<feature type="region of interest" description="Disordered" evidence="1">
    <location>
        <begin position="86"/>
        <end position="107"/>
    </location>
</feature>
<feature type="compositionally biased region" description="Low complexity" evidence="1">
    <location>
        <begin position="15"/>
        <end position="26"/>
    </location>
</feature>
<sequence>MIFRKKQPAQQVDQSTHSTTPSASVAPPSPQDTSHTSEGILSNNRLTYAQIMSGKVPSLQARNNEPALSNPVSSSSHLALPATSITHQSIQSIPSNPPHKQAQPELSCASNTTMISADSPKADAHLKSLIHPSSIQPRKSFVTCGQVSNRPPATNKINSSSHLPQLPSVTQPTPSSQRDHFSYRPPMSMLEELKMNIFSSAPNRPSNATISRASGRDGLDVSSLTGGIPGVPANAEQHKMSSKILAESSVARRYISPQINGDVNDSGAPGNGRKVKEPCVELAARAVNIRGLLYRSNPDLVSQENVFKDGMFTVNFPIRVIKKVVEDELRNSHVPGNRSNHILRICFLRYICGEQYFVRLSQDNWHRILDNSRGDDYEILSSYWENNLMDYPSEGRSFDEQCKICAQNDAQDSQHGPDSGEQNVQERPWTFTHDLPSHSSTITAVQKHPMKYRKS</sequence>
<feature type="region of interest" description="Disordered" evidence="1">
    <location>
        <begin position="200"/>
        <end position="225"/>
    </location>
</feature>
<gene>
    <name evidence="2" type="ORF">L207DRAFT_589364</name>
</gene>
<feature type="compositionally biased region" description="Polar residues" evidence="1">
    <location>
        <begin position="200"/>
        <end position="212"/>
    </location>
</feature>
<protein>
    <submittedName>
        <fullName evidence="2">Uncharacterized protein</fullName>
    </submittedName>
</protein>
<dbReference type="AlphaFoldDB" id="A0A2J6R5K5"/>
<feature type="compositionally biased region" description="Polar residues" evidence="1">
    <location>
        <begin position="408"/>
        <end position="425"/>
    </location>
</feature>
<evidence type="ECO:0000313" key="2">
    <source>
        <dbReference type="EMBL" id="PMD33808.1"/>
    </source>
</evidence>
<feature type="region of interest" description="Disordered" evidence="1">
    <location>
        <begin position="408"/>
        <end position="436"/>
    </location>
</feature>
<reference evidence="2 3" key="1">
    <citation type="submission" date="2016-04" db="EMBL/GenBank/DDBJ databases">
        <title>A degradative enzymes factory behind the ericoid mycorrhizal symbiosis.</title>
        <authorList>
            <consortium name="DOE Joint Genome Institute"/>
            <person name="Martino E."/>
            <person name="Morin E."/>
            <person name="Grelet G."/>
            <person name="Kuo A."/>
            <person name="Kohler A."/>
            <person name="Daghino S."/>
            <person name="Barry K."/>
            <person name="Choi C."/>
            <person name="Cichocki N."/>
            <person name="Clum A."/>
            <person name="Copeland A."/>
            <person name="Hainaut M."/>
            <person name="Haridas S."/>
            <person name="Labutti K."/>
            <person name="Lindquist E."/>
            <person name="Lipzen A."/>
            <person name="Khouja H.-R."/>
            <person name="Murat C."/>
            <person name="Ohm R."/>
            <person name="Olson A."/>
            <person name="Spatafora J."/>
            <person name="Veneault-Fourrey C."/>
            <person name="Henrissat B."/>
            <person name="Grigoriev I."/>
            <person name="Martin F."/>
            <person name="Perotto S."/>
        </authorList>
    </citation>
    <scope>NUCLEOTIDE SEQUENCE [LARGE SCALE GENOMIC DNA]</scope>
    <source>
        <strain evidence="2 3">F</strain>
    </source>
</reference>
<evidence type="ECO:0000256" key="1">
    <source>
        <dbReference type="SAM" id="MobiDB-lite"/>
    </source>
</evidence>
<name>A0A2J6R5K5_HYAVF</name>
<proteinExistence type="predicted"/>
<accession>A0A2J6R5K5</accession>
<organism evidence="2 3">
    <name type="scientific">Hyaloscypha variabilis (strain UAMH 11265 / GT02V1 / F)</name>
    <name type="common">Meliniomyces variabilis</name>
    <dbReference type="NCBI Taxonomy" id="1149755"/>
    <lineage>
        <taxon>Eukaryota</taxon>
        <taxon>Fungi</taxon>
        <taxon>Dikarya</taxon>
        <taxon>Ascomycota</taxon>
        <taxon>Pezizomycotina</taxon>
        <taxon>Leotiomycetes</taxon>
        <taxon>Helotiales</taxon>
        <taxon>Hyaloscyphaceae</taxon>
        <taxon>Hyaloscypha</taxon>
        <taxon>Hyaloscypha variabilis</taxon>
    </lineage>
</organism>
<keyword evidence="3" id="KW-1185">Reference proteome</keyword>
<feature type="compositionally biased region" description="Polar residues" evidence="1">
    <location>
        <begin position="144"/>
        <end position="176"/>
    </location>
</feature>
<dbReference type="Proteomes" id="UP000235786">
    <property type="component" value="Unassembled WGS sequence"/>
</dbReference>
<feature type="region of interest" description="Disordered" evidence="1">
    <location>
        <begin position="144"/>
        <end position="180"/>
    </location>
</feature>
<dbReference type="OrthoDB" id="10676983at2759"/>
<feature type="region of interest" description="Disordered" evidence="1">
    <location>
        <begin position="1"/>
        <end position="39"/>
    </location>
</feature>